<dbReference type="EMBL" id="HBUE01308842">
    <property type="protein sequence ID" value="CAG6582426.1"/>
    <property type="molecule type" value="Transcribed_RNA"/>
</dbReference>
<dbReference type="EMBL" id="HBUE01004595">
    <property type="protein sequence ID" value="CAG6445359.1"/>
    <property type="molecule type" value="Transcribed_RNA"/>
</dbReference>
<dbReference type="EMBL" id="HBUE01308840">
    <property type="protein sequence ID" value="CAG6582424.1"/>
    <property type="molecule type" value="Transcribed_RNA"/>
</dbReference>
<dbReference type="EMBL" id="HBUE01202646">
    <property type="protein sequence ID" value="CAG6530589.1"/>
    <property type="molecule type" value="Transcribed_RNA"/>
</dbReference>
<proteinExistence type="predicted"/>
<organism evidence="2">
    <name type="scientific">Culex pipiens</name>
    <name type="common">House mosquito</name>
    <dbReference type="NCBI Taxonomy" id="7175"/>
    <lineage>
        <taxon>Eukaryota</taxon>
        <taxon>Metazoa</taxon>
        <taxon>Ecdysozoa</taxon>
        <taxon>Arthropoda</taxon>
        <taxon>Hexapoda</taxon>
        <taxon>Insecta</taxon>
        <taxon>Pterygota</taxon>
        <taxon>Neoptera</taxon>
        <taxon>Endopterygota</taxon>
        <taxon>Diptera</taxon>
        <taxon>Nematocera</taxon>
        <taxon>Culicoidea</taxon>
        <taxon>Culicidae</taxon>
        <taxon>Culicinae</taxon>
        <taxon>Culicini</taxon>
        <taxon>Culex</taxon>
        <taxon>Culex</taxon>
    </lineage>
</organism>
<dbReference type="EMBL" id="HBUE01308837">
    <property type="protein sequence ID" value="CAG6582422.1"/>
    <property type="molecule type" value="Transcribed_RNA"/>
</dbReference>
<dbReference type="EMBL" id="HBUE01004579">
    <property type="protein sequence ID" value="CAG6445301.1"/>
    <property type="molecule type" value="Transcribed_RNA"/>
</dbReference>
<evidence type="ECO:0000256" key="1">
    <source>
        <dbReference type="SAM" id="SignalP"/>
    </source>
</evidence>
<dbReference type="EMBL" id="HBUE01202649">
    <property type="protein sequence ID" value="CAG6530591.1"/>
    <property type="molecule type" value="Transcribed_RNA"/>
</dbReference>
<dbReference type="EMBL" id="HBUE01004586">
    <property type="protein sequence ID" value="CAG6445321.1"/>
    <property type="molecule type" value="Transcribed_RNA"/>
</dbReference>
<accession>A0A8D8ES75</accession>
<dbReference type="AlphaFoldDB" id="A0A8D8ES75"/>
<protein>
    <submittedName>
        <fullName evidence="2">(northern house mosquito) hypothetical protein</fullName>
    </submittedName>
</protein>
<name>A0A8D8ES75_CULPI</name>
<keyword evidence="1" id="KW-0732">Signal</keyword>
<dbReference type="EMBL" id="HBUE01202651">
    <property type="protein sequence ID" value="CAG6530593.1"/>
    <property type="molecule type" value="Transcribed_RNA"/>
</dbReference>
<reference evidence="2" key="1">
    <citation type="submission" date="2021-05" db="EMBL/GenBank/DDBJ databases">
        <authorList>
            <person name="Alioto T."/>
            <person name="Alioto T."/>
            <person name="Gomez Garrido J."/>
        </authorList>
    </citation>
    <scope>NUCLEOTIDE SEQUENCE</scope>
</reference>
<dbReference type="EMBL" id="HBUE01004594">
    <property type="protein sequence ID" value="CAG6445352.1"/>
    <property type="molecule type" value="Transcribed_RNA"/>
</dbReference>
<feature type="chain" id="PRO_5036260653" evidence="1">
    <location>
        <begin position="24"/>
        <end position="141"/>
    </location>
</feature>
<dbReference type="EMBL" id="HBUE01004583">
    <property type="protein sequence ID" value="CAG6445309.1"/>
    <property type="molecule type" value="Transcribed_RNA"/>
</dbReference>
<dbReference type="EMBL" id="HBUE01004590">
    <property type="protein sequence ID" value="CAG6445335.1"/>
    <property type="molecule type" value="Transcribed_RNA"/>
</dbReference>
<evidence type="ECO:0000313" key="2">
    <source>
        <dbReference type="EMBL" id="CAG6445346.1"/>
    </source>
</evidence>
<dbReference type="EMBL" id="HBUE01004584">
    <property type="protein sequence ID" value="CAG6445316.1"/>
    <property type="molecule type" value="Transcribed_RNA"/>
</dbReference>
<dbReference type="EMBL" id="HBUE01004591">
    <property type="protein sequence ID" value="CAG6445340.1"/>
    <property type="molecule type" value="Transcribed_RNA"/>
</dbReference>
<dbReference type="EMBL" id="HBUE01004596">
    <property type="protein sequence ID" value="CAG6445365.1"/>
    <property type="molecule type" value="Transcribed_RNA"/>
</dbReference>
<sequence>MKEQPLVNRALTILARILVFAWTLNPKRDTLVCARMATPERTAELRARNVCQERAVLAVARKQKTVPSATARFTRLVQDASIPNIIQTTLWPLRMEAMQLMTNSKLNAAPNSASRQTTWKMAFFCTQWKMKRPTAISLPLF</sequence>
<feature type="signal peptide" evidence="1">
    <location>
        <begin position="1"/>
        <end position="23"/>
    </location>
</feature>
<dbReference type="EMBL" id="HBUE01004592">
    <property type="protein sequence ID" value="CAG6445346.1"/>
    <property type="molecule type" value="Transcribed_RNA"/>
</dbReference>